<feature type="transmembrane region" description="Helical" evidence="7">
    <location>
        <begin position="71"/>
        <end position="91"/>
    </location>
</feature>
<feature type="transmembrane region" description="Helical" evidence="7">
    <location>
        <begin position="484"/>
        <end position="507"/>
    </location>
</feature>
<evidence type="ECO:0000256" key="3">
    <source>
        <dbReference type="ARBA" id="ARBA00022692"/>
    </source>
</evidence>
<evidence type="ECO:0000256" key="6">
    <source>
        <dbReference type="SAM" id="MobiDB-lite"/>
    </source>
</evidence>
<dbReference type="OMA" id="YNRFVWG"/>
<gene>
    <name evidence="8" type="ORF">PFICI_13074</name>
</gene>
<feature type="transmembrane region" description="Helical" evidence="7">
    <location>
        <begin position="166"/>
        <end position="187"/>
    </location>
</feature>
<dbReference type="HOGENOM" id="CLU_021555_3_2_1"/>
<comment type="subcellular location">
    <subcellularLocation>
        <location evidence="1">Membrane</location>
        <topology evidence="1">Multi-pass membrane protein</topology>
    </subcellularLocation>
</comment>
<evidence type="ECO:0008006" key="10">
    <source>
        <dbReference type="Google" id="ProtNLM"/>
    </source>
</evidence>
<evidence type="ECO:0000256" key="7">
    <source>
        <dbReference type="SAM" id="Phobius"/>
    </source>
</evidence>
<dbReference type="RefSeq" id="XP_007839846.1">
    <property type="nucleotide sequence ID" value="XM_007841655.1"/>
</dbReference>
<keyword evidence="4 7" id="KW-1133">Transmembrane helix</keyword>
<dbReference type="InterPro" id="IPR045225">
    <property type="entry name" value="Uracil/uridine/allantoin_perm"/>
</dbReference>
<accession>W3WKY9</accession>
<dbReference type="GeneID" id="19278087"/>
<dbReference type="InParanoid" id="W3WKY9"/>
<dbReference type="GO" id="GO:0015205">
    <property type="term" value="F:nucleobase transmembrane transporter activity"/>
    <property type="evidence" value="ECO:0007669"/>
    <property type="project" value="TreeGrafter"/>
</dbReference>
<dbReference type="Gene3D" id="1.10.4160.10">
    <property type="entry name" value="Hydantoin permease"/>
    <property type="match status" value="1"/>
</dbReference>
<keyword evidence="3 7" id="KW-0812">Transmembrane</keyword>
<dbReference type="PANTHER" id="PTHR30618:SF15">
    <property type="entry name" value="NICOTINAMIDE RIBOSIDE TRANSPORTER 1-RELATED"/>
    <property type="match status" value="1"/>
</dbReference>
<feature type="transmembrane region" description="Helical" evidence="7">
    <location>
        <begin position="44"/>
        <end position="65"/>
    </location>
</feature>
<dbReference type="Proteomes" id="UP000030651">
    <property type="component" value="Unassembled WGS sequence"/>
</dbReference>
<keyword evidence="9" id="KW-1185">Reference proteome</keyword>
<feature type="region of interest" description="Disordered" evidence="6">
    <location>
        <begin position="527"/>
        <end position="570"/>
    </location>
</feature>
<feature type="transmembrane region" description="Helical" evidence="7">
    <location>
        <begin position="286"/>
        <end position="307"/>
    </location>
</feature>
<dbReference type="OrthoDB" id="2018619at2759"/>
<proteinExistence type="inferred from homology"/>
<evidence type="ECO:0000313" key="8">
    <source>
        <dbReference type="EMBL" id="ETS74590.1"/>
    </source>
</evidence>
<evidence type="ECO:0000313" key="9">
    <source>
        <dbReference type="Proteomes" id="UP000030651"/>
    </source>
</evidence>
<dbReference type="PANTHER" id="PTHR30618">
    <property type="entry name" value="NCS1 FAMILY PURINE/PYRIMIDINE TRANSPORTER"/>
    <property type="match status" value="1"/>
</dbReference>
<dbReference type="AlphaFoldDB" id="W3WKY9"/>
<keyword evidence="5 7" id="KW-0472">Membrane</keyword>
<feature type="transmembrane region" description="Helical" evidence="7">
    <location>
        <begin position="398"/>
        <end position="422"/>
    </location>
</feature>
<protein>
    <recommendedName>
        <fullName evidence="10">Uracil permease</fullName>
    </recommendedName>
</protein>
<feature type="transmembrane region" description="Helical" evidence="7">
    <location>
        <begin position="333"/>
        <end position="354"/>
    </location>
</feature>
<dbReference type="Pfam" id="PF02133">
    <property type="entry name" value="Transp_cyt_pur"/>
    <property type="match status" value="1"/>
</dbReference>
<dbReference type="EMBL" id="KI912119">
    <property type="protein sequence ID" value="ETS74590.1"/>
    <property type="molecule type" value="Genomic_DNA"/>
</dbReference>
<feature type="transmembrane region" description="Helical" evidence="7">
    <location>
        <begin position="375"/>
        <end position="392"/>
    </location>
</feature>
<name>W3WKY9_PESFW</name>
<evidence type="ECO:0000256" key="2">
    <source>
        <dbReference type="ARBA" id="ARBA00008974"/>
    </source>
</evidence>
<organism evidence="8 9">
    <name type="scientific">Pestalotiopsis fici (strain W106-1 / CGMCC3.15140)</name>
    <dbReference type="NCBI Taxonomy" id="1229662"/>
    <lineage>
        <taxon>Eukaryota</taxon>
        <taxon>Fungi</taxon>
        <taxon>Dikarya</taxon>
        <taxon>Ascomycota</taxon>
        <taxon>Pezizomycotina</taxon>
        <taxon>Sordariomycetes</taxon>
        <taxon>Xylariomycetidae</taxon>
        <taxon>Amphisphaeriales</taxon>
        <taxon>Sporocadaceae</taxon>
        <taxon>Pestalotiopsis</taxon>
    </lineage>
</organism>
<feature type="transmembrane region" description="Helical" evidence="7">
    <location>
        <begin position="443"/>
        <end position="464"/>
    </location>
</feature>
<comment type="similarity">
    <text evidence="2">Belongs to the purine-cytosine permease (2.A.39) family.</text>
</comment>
<dbReference type="InterPro" id="IPR001248">
    <property type="entry name" value="Pur-cyt_permease"/>
</dbReference>
<dbReference type="GO" id="GO:0005886">
    <property type="term" value="C:plasma membrane"/>
    <property type="evidence" value="ECO:0007669"/>
    <property type="project" value="TreeGrafter"/>
</dbReference>
<feature type="transmembrane region" description="Helical" evidence="7">
    <location>
        <begin position="194"/>
        <end position="214"/>
    </location>
</feature>
<evidence type="ECO:0000256" key="4">
    <source>
        <dbReference type="ARBA" id="ARBA00022989"/>
    </source>
</evidence>
<dbReference type="KEGG" id="pfy:PFICI_13074"/>
<evidence type="ECO:0000256" key="1">
    <source>
        <dbReference type="ARBA" id="ARBA00004141"/>
    </source>
</evidence>
<feature type="transmembrane region" description="Helical" evidence="7">
    <location>
        <begin position="124"/>
        <end position="146"/>
    </location>
</feature>
<reference evidence="9" key="1">
    <citation type="journal article" date="2015" name="BMC Genomics">
        <title>Genomic and transcriptomic analysis of the endophytic fungus Pestalotiopsis fici reveals its lifestyle and high potential for synthesis of natural products.</title>
        <authorList>
            <person name="Wang X."/>
            <person name="Zhang X."/>
            <person name="Liu L."/>
            <person name="Xiang M."/>
            <person name="Wang W."/>
            <person name="Sun X."/>
            <person name="Che Y."/>
            <person name="Guo L."/>
            <person name="Liu G."/>
            <person name="Guo L."/>
            <person name="Wang C."/>
            <person name="Yin W.B."/>
            <person name="Stadler M."/>
            <person name="Zhang X."/>
            <person name="Liu X."/>
        </authorList>
    </citation>
    <scope>NUCLEOTIDE SEQUENCE [LARGE SCALE GENOMIC DNA]</scope>
    <source>
        <strain evidence="9">W106-1 / CGMCC3.15140</strain>
    </source>
</reference>
<dbReference type="eggNOG" id="KOG2466">
    <property type="taxonomic scope" value="Eukaryota"/>
</dbReference>
<sequence>MEKFKAVLDTIAVKDEDGNTVSAWYNEDIRPIPPHRRTWNGWTYFSYQSGVGIIIVTWSTGSSLLGLGLNAWQPIICVVLGYACVGILTMLGSEIGGKWHVGFPVASRFVWGMRGAFFPTLNRVVLNCVWWATESWLGMMCVRATIGSIWPSFYSIPNTFPDSVPMTLGEFVAWLIFVVLCVAGVLVRPERFHWPSIITAAVNLVTALALVGWFSHRAAGPGALFKDTTALLSVEPATGSELGWAFMHGLTTVIASQSTGILGFADWGRYSKTPGAQRWPQGLGMALSDTLSGIMGIICSSCCATIYPDAGLVWNQALLLTQIQMHEAPAARAAVFFASVPILMSQVLITVSGSSIAGGVDMSGLLPKFIDIRRGGYIVLVIGIALQPWTLSNTNSKFLAVMGSYAIFLAPLTGILHCEYYLVRRRKISLRDLYTPSPDSSYWYYHGLSIRALISFCLGFFFFLPGYIHNITPSISVSVAWSRLFYLCYPVGYFGSGLIHYVVSYFFPPKELGKVDDFDYYGTFTPTETGPSGLILGVSSNSQEDIGTKPRETGQGEDKDIALPSHDKKV</sequence>
<evidence type="ECO:0000256" key="5">
    <source>
        <dbReference type="ARBA" id="ARBA00023136"/>
    </source>
</evidence>
<feature type="compositionally biased region" description="Basic and acidic residues" evidence="6">
    <location>
        <begin position="546"/>
        <end position="570"/>
    </location>
</feature>